<feature type="compositionally biased region" description="Low complexity" evidence="1">
    <location>
        <begin position="516"/>
        <end position="538"/>
    </location>
</feature>
<organism evidence="3 4">
    <name type="scientific">Plasmodium vinckei petteri</name>
    <dbReference type="NCBI Taxonomy" id="138298"/>
    <lineage>
        <taxon>Eukaryota</taxon>
        <taxon>Sar</taxon>
        <taxon>Alveolata</taxon>
        <taxon>Apicomplexa</taxon>
        <taxon>Aconoidasida</taxon>
        <taxon>Haemosporida</taxon>
        <taxon>Plasmodiidae</taxon>
        <taxon>Plasmodium</taxon>
        <taxon>Plasmodium (Vinckeia)</taxon>
    </lineage>
</organism>
<dbReference type="AlphaFoldDB" id="A0A6V7S940"/>
<keyword evidence="2" id="KW-0472">Membrane</keyword>
<feature type="region of interest" description="Disordered" evidence="1">
    <location>
        <begin position="242"/>
        <end position="376"/>
    </location>
</feature>
<feature type="compositionally biased region" description="Gly residues" evidence="1">
    <location>
        <begin position="328"/>
        <end position="338"/>
    </location>
</feature>
<evidence type="ECO:0000313" key="3">
    <source>
        <dbReference type="EMBL" id="CAD2094911.1"/>
    </source>
</evidence>
<dbReference type="VEuPathDB" id="PlasmoDB:PVPCR_0100050"/>
<dbReference type="Pfam" id="PF06022">
    <property type="entry name" value="Cir_Bir_Yir"/>
    <property type="match status" value="1"/>
</dbReference>
<feature type="transmembrane region" description="Helical" evidence="2">
    <location>
        <begin position="641"/>
        <end position="662"/>
    </location>
</feature>
<proteinExistence type="predicted"/>
<sequence length="751" mass="83148">MKAKELCENFIAADKIINGEYYDTMTMENKTKYPNYNKYCSKMKCETYMKLDSLSEDLFDQLGTQIEDEYYEYFTMWLSDKLFEITKEDDESQIEDITLNSAYEKYLNKNIENWNYWSLLDIKKELKEVNLMQMKQFYKLLNDICNAIVYYKLNEDDIKKFINNSSDCSNQYSSLYNSVPKCNSYLHLLDNLKKTYEDFKNSVHDEIKNKYQHLANDLQTLTIGNTNSYFVEYFKEFDFSDEKCKPQKAKEPGSPKKEEQPPLPHPLKEAGPQSASQKSGTSPQSGTKDPEKGQGASKSEKTDSGTQKGNSDSEGGGKGGTNNLSGNTSGGSGSGTGGTNSPSGSQGDSSNQGGSDDGPKGPGDQVPTHPSGAPNGYFPSNWEMSFNLTSYMPNFSGIYQSSKDILTSATNKVSNAYNSAITIAQDTYDKTVTTVKDTYNRAVSTVKDTYTRSTNYISDGFNSITSQLSSLGSFSQLGDNQPGSNSLGGGVDTSNHSQPNPKQPLNPPPSQPQTPPSTSQPQSNQIQDPPQTPLQSLPPSLPPSSSPSQTTSDPQTPSDPPSLKSFDPQPIPTHNSKCPIQQIASTDGNRASQIPLSAQDTLPSSSTGLSTQWNGSATGIVVKMSEKPSIWCIAQNKKYDILGIGIISISIFAFLAIMYKYLSFGCTSKSKRKKNVKKVINSIGGKRPIQIIIKSYDRNKDLKPVINSVGRKKNPLLNIYKLMQADPVPFINVFFLLIFFVYKRQLNYLEL</sequence>
<dbReference type="EMBL" id="LR865406">
    <property type="protein sequence ID" value="CAD2094911.1"/>
    <property type="molecule type" value="Genomic_DNA"/>
</dbReference>
<keyword evidence="2" id="KW-0812">Transmembrane</keyword>
<feature type="region of interest" description="Disordered" evidence="1">
    <location>
        <begin position="473"/>
        <end position="579"/>
    </location>
</feature>
<keyword evidence="4" id="KW-1185">Reference proteome</keyword>
<feature type="compositionally biased region" description="Low complexity" evidence="1">
    <location>
        <begin position="339"/>
        <end position="354"/>
    </location>
</feature>
<name>A0A6V7S940_PLAVN</name>
<dbReference type="OrthoDB" id="373277at2759"/>
<feature type="compositionally biased region" description="Low complexity" evidence="1">
    <location>
        <begin position="546"/>
        <end position="556"/>
    </location>
</feature>
<evidence type="ECO:0000313" key="4">
    <source>
        <dbReference type="Proteomes" id="UP000515268"/>
    </source>
</evidence>
<accession>A0A6V7S940</accession>
<dbReference type="InterPro" id="IPR006477">
    <property type="entry name" value="Yir_bir_cir"/>
</dbReference>
<reference evidence="3 4" key="1">
    <citation type="submission" date="2020-08" db="EMBL/GenBank/DDBJ databases">
        <authorList>
            <person name="Ramaprasad A."/>
        </authorList>
    </citation>
    <scope>NUCLEOTIDE SEQUENCE [LARGE SCALE GENOMIC DNA]</scope>
</reference>
<evidence type="ECO:0000256" key="2">
    <source>
        <dbReference type="SAM" id="Phobius"/>
    </source>
</evidence>
<feature type="compositionally biased region" description="Basic and acidic residues" evidence="1">
    <location>
        <begin position="288"/>
        <end position="303"/>
    </location>
</feature>
<feature type="compositionally biased region" description="Polar residues" evidence="1">
    <location>
        <begin position="273"/>
        <end position="287"/>
    </location>
</feature>
<feature type="compositionally biased region" description="Pro residues" evidence="1">
    <location>
        <begin position="501"/>
        <end position="515"/>
    </location>
</feature>
<feature type="transmembrane region" description="Helical" evidence="2">
    <location>
        <begin position="722"/>
        <end position="742"/>
    </location>
</feature>
<dbReference type="Proteomes" id="UP000515268">
    <property type="component" value="Chromosome PVPCR_01"/>
</dbReference>
<evidence type="ECO:0000256" key="1">
    <source>
        <dbReference type="SAM" id="MobiDB-lite"/>
    </source>
</evidence>
<gene>
    <name evidence="3" type="ORF">PVPCR_0100050</name>
</gene>
<feature type="compositionally biased region" description="Basic and acidic residues" evidence="1">
    <location>
        <begin position="242"/>
        <end position="260"/>
    </location>
</feature>
<protein>
    <submittedName>
        <fullName evidence="3">PIR protein CIR protein</fullName>
    </submittedName>
</protein>
<keyword evidence="2" id="KW-1133">Transmembrane helix</keyword>